<dbReference type="EMBL" id="AP011529">
    <property type="protein sequence ID" value="BAI80348.1"/>
    <property type="molecule type" value="Genomic_DNA"/>
</dbReference>
<organism evidence="5 6">
    <name type="scientific">Deferribacter desulfuricans (strain DSM 14783 / JCM 11476 / NBRC 101012 / SSM1)</name>
    <dbReference type="NCBI Taxonomy" id="639282"/>
    <lineage>
        <taxon>Bacteria</taxon>
        <taxon>Pseudomonadati</taxon>
        <taxon>Deferribacterota</taxon>
        <taxon>Deferribacteres</taxon>
        <taxon>Deferribacterales</taxon>
        <taxon>Deferribacteraceae</taxon>
        <taxon>Deferribacter</taxon>
    </lineage>
</organism>
<accession>D3PCM5</accession>
<dbReference type="InterPro" id="IPR044068">
    <property type="entry name" value="CB"/>
</dbReference>
<dbReference type="SUPFAM" id="SSF56349">
    <property type="entry name" value="DNA breaking-rejoining enzymes"/>
    <property type="match status" value="1"/>
</dbReference>
<evidence type="ECO:0000313" key="6">
    <source>
        <dbReference type="Proteomes" id="UP000001520"/>
    </source>
</evidence>
<dbReference type="KEGG" id="ddf:DEFDS_0872"/>
<proteinExistence type="predicted"/>
<keyword evidence="1" id="KW-0229">DNA integration</keyword>
<evidence type="ECO:0000256" key="2">
    <source>
        <dbReference type="ARBA" id="ARBA00023172"/>
    </source>
</evidence>
<dbReference type="Proteomes" id="UP000001520">
    <property type="component" value="Chromosome"/>
</dbReference>
<evidence type="ECO:0000259" key="4">
    <source>
        <dbReference type="PROSITE" id="PS51900"/>
    </source>
</evidence>
<dbReference type="Gene3D" id="1.10.443.10">
    <property type="entry name" value="Intergrase catalytic core"/>
    <property type="match status" value="1"/>
</dbReference>
<gene>
    <name evidence="5" type="ordered locus">DEFDS_0872</name>
</gene>
<keyword evidence="3" id="KW-0238">DNA-binding</keyword>
<dbReference type="eggNOG" id="COG4974">
    <property type="taxonomic scope" value="Bacteria"/>
</dbReference>
<name>D3PCM5_DEFDS</name>
<dbReference type="GO" id="GO:0015074">
    <property type="term" value="P:DNA integration"/>
    <property type="evidence" value="ECO:0007669"/>
    <property type="project" value="UniProtKB-KW"/>
</dbReference>
<feature type="domain" description="Core-binding (CB)" evidence="4">
    <location>
        <begin position="11"/>
        <end position="102"/>
    </location>
</feature>
<reference evidence="5 6" key="1">
    <citation type="journal article" date="2010" name="DNA Res.">
        <title>Bacterial lifestyle in a deep-sea hydrothermal vent chimney revealed by the genome sequence of the thermophilic bacterium Deferribacter desulfuricans SSM1.</title>
        <authorList>
            <person name="Takaki Y."/>
            <person name="Shimamura S."/>
            <person name="Nakagawa S."/>
            <person name="Fukuhara Y."/>
            <person name="Horikawa H."/>
            <person name="Ankai A."/>
            <person name="Harada T."/>
            <person name="Hosoyama A."/>
            <person name="Oguchi A."/>
            <person name="Fukui S."/>
            <person name="Fujita N."/>
            <person name="Takami H."/>
            <person name="Takai K."/>
        </authorList>
    </citation>
    <scope>NUCLEOTIDE SEQUENCE [LARGE SCALE GENOMIC DNA]</scope>
    <source>
        <strain evidence="6">DSM 14783 / JCM 11476 / NBRC 101012 / SSM1</strain>
    </source>
</reference>
<dbReference type="GO" id="GO:0003677">
    <property type="term" value="F:DNA binding"/>
    <property type="evidence" value="ECO:0007669"/>
    <property type="project" value="UniProtKB-UniRule"/>
</dbReference>
<evidence type="ECO:0000313" key="5">
    <source>
        <dbReference type="EMBL" id="BAI80348.1"/>
    </source>
</evidence>
<dbReference type="Pfam" id="PF12835">
    <property type="entry name" value="Integrase_1"/>
    <property type="match status" value="1"/>
</dbReference>
<evidence type="ECO:0000256" key="1">
    <source>
        <dbReference type="ARBA" id="ARBA00022908"/>
    </source>
</evidence>
<keyword evidence="2" id="KW-0233">DNA recombination</keyword>
<dbReference type="AlphaFoldDB" id="D3PCM5"/>
<dbReference type="RefSeq" id="WP_013007596.1">
    <property type="nucleotide sequence ID" value="NC_013939.1"/>
</dbReference>
<dbReference type="GO" id="GO:0006310">
    <property type="term" value="P:DNA recombination"/>
    <property type="evidence" value="ECO:0007669"/>
    <property type="project" value="UniProtKB-KW"/>
</dbReference>
<dbReference type="PROSITE" id="PS51900">
    <property type="entry name" value="CB"/>
    <property type="match status" value="1"/>
</dbReference>
<dbReference type="InterPro" id="IPR011010">
    <property type="entry name" value="DNA_brk_join_enz"/>
</dbReference>
<dbReference type="InterPro" id="IPR024456">
    <property type="entry name" value="Integrase_catalytic_putative"/>
</dbReference>
<evidence type="ECO:0000256" key="3">
    <source>
        <dbReference type="PROSITE-ProRule" id="PRU01248"/>
    </source>
</evidence>
<protein>
    <recommendedName>
        <fullName evidence="4">Core-binding (CB) domain-containing protein</fullName>
    </recommendedName>
</protein>
<sequence length="334" mass="38961">MKVKRNFIGEKNLTRKVAAYRLAMEVVRSGNEGSIKKTVTAIRKLAKFAKEELEMKNLSKLQSEHMKAFAEHLRNEVGDADISKAHAANIISCINRVFDHYGRDDLKLSAKEEGLNRGKRYYNIDRSVSNQLHEQFTDYLSQKFIQTGDTRYEALRIQVEMERMFGLRFKESALHDLKGIHRKDDMLDVVKGTKGSQPREVPILSDKGYELLNYAKDFKNEYGFNRSLIPDDMKFSQWQNFAYGVIRDFNERFDCDYHFHGERHTYAQERYLELTGFDAPVRSGFINGSYLQVMSEYYGITLEEAKELDKEARKIISEELGHHRIDVTCFYLGK</sequence>
<dbReference type="InterPro" id="IPR013762">
    <property type="entry name" value="Integrase-like_cat_sf"/>
</dbReference>
<dbReference type="HOGENOM" id="CLU_043802_0_1_0"/>
<keyword evidence="6" id="KW-1185">Reference proteome</keyword>